<comment type="subcellular location">
    <subcellularLocation>
        <location evidence="1">Nucleus</location>
    </subcellularLocation>
</comment>
<dbReference type="GO" id="GO:0005634">
    <property type="term" value="C:nucleus"/>
    <property type="evidence" value="ECO:0007669"/>
    <property type="project" value="UniProtKB-SubCell"/>
</dbReference>
<keyword evidence="2" id="KW-0539">Nucleus</keyword>
<dbReference type="Pfam" id="PF23726">
    <property type="entry name" value="Beta-prop_RSE1_2nd"/>
    <property type="match status" value="1"/>
</dbReference>
<evidence type="ECO:0000313" key="7">
    <source>
        <dbReference type="EMBL" id="KAJ1916461.1"/>
    </source>
</evidence>
<dbReference type="Pfam" id="PF10433">
    <property type="entry name" value="Beta-prop_RSE1_1st"/>
    <property type="match status" value="2"/>
</dbReference>
<evidence type="ECO:0000256" key="2">
    <source>
        <dbReference type="ARBA" id="ARBA00023242"/>
    </source>
</evidence>
<dbReference type="InterPro" id="IPR015943">
    <property type="entry name" value="WD40/YVTN_repeat-like_dom_sf"/>
</dbReference>
<feature type="domain" description="RSE1/DDB1/CPSF1 C-terminal" evidence="4">
    <location>
        <begin position="1361"/>
        <end position="1498"/>
    </location>
</feature>
<evidence type="ECO:0000259" key="5">
    <source>
        <dbReference type="Pfam" id="PF10433"/>
    </source>
</evidence>
<dbReference type="GO" id="GO:0003676">
    <property type="term" value="F:nucleic acid binding"/>
    <property type="evidence" value="ECO:0007669"/>
    <property type="project" value="InterPro"/>
</dbReference>
<keyword evidence="8" id="KW-1185">Reference proteome</keyword>
<dbReference type="Proteomes" id="UP001150538">
    <property type="component" value="Unassembled WGS sequence"/>
</dbReference>
<feature type="compositionally biased region" description="Polar residues" evidence="3">
    <location>
        <begin position="1178"/>
        <end position="1197"/>
    </location>
</feature>
<feature type="domain" description="RSE1/DDB1/CPSF1 second beta-propeller" evidence="6">
    <location>
        <begin position="593"/>
        <end position="932"/>
    </location>
</feature>
<dbReference type="InterPro" id="IPR004871">
    <property type="entry name" value="RSE1/DDB1/CPSF1_C"/>
</dbReference>
<evidence type="ECO:0000259" key="4">
    <source>
        <dbReference type="Pfam" id="PF03178"/>
    </source>
</evidence>
<gene>
    <name evidence="7" type="primary">DDB1A</name>
    <name evidence="7" type="ORF">H4219_003768</name>
</gene>
<evidence type="ECO:0000256" key="1">
    <source>
        <dbReference type="ARBA" id="ARBA00004123"/>
    </source>
</evidence>
<protein>
    <submittedName>
        <fullName evidence="7">DNA damage-binding protein 1a</fullName>
    </submittedName>
</protein>
<reference evidence="7" key="1">
    <citation type="submission" date="2022-07" db="EMBL/GenBank/DDBJ databases">
        <title>Phylogenomic reconstructions and comparative analyses of Kickxellomycotina fungi.</title>
        <authorList>
            <person name="Reynolds N.K."/>
            <person name="Stajich J.E."/>
            <person name="Barry K."/>
            <person name="Grigoriev I.V."/>
            <person name="Crous P."/>
            <person name="Smith M.E."/>
        </authorList>
    </citation>
    <scope>NUCLEOTIDE SEQUENCE</scope>
    <source>
        <strain evidence="7">NBRC 100468</strain>
    </source>
</reference>
<evidence type="ECO:0000259" key="6">
    <source>
        <dbReference type="Pfam" id="PF23726"/>
    </source>
</evidence>
<feature type="compositionally biased region" description="Low complexity" evidence="3">
    <location>
        <begin position="1518"/>
        <end position="1536"/>
    </location>
</feature>
<dbReference type="Gene3D" id="2.130.10.10">
    <property type="entry name" value="YVTN repeat-like/Quinoprotein amine dehydrogenase"/>
    <property type="match status" value="3"/>
</dbReference>
<accession>A0A9W7ZU42</accession>
<proteinExistence type="predicted"/>
<sequence length="1687" mass="182987">MQYHYVVTAHKPTSVQAAVKGTFINPGVLNLIVAKNNVLEIYHTSTESGARVGSSSGDVGGTGSSGGFKLIAEYTLNGVIQTLDFIHPQGRITGLIFITTSKRQFMTLVWDSLTGKPRTESAGDVIERVGRPVEGGTITSVDPDSRAIAILTYQGLLKILPMVSNEADQKRAPKLVKQLYKKNRPGLGFFSQGVSGGGGGGGSSASASVGILGFDTILANNNSGRDNSLQNDWPYTVRYLANQQPGGGGTFVNSPTSPVFDHPFGIPTTNDIKGKGKAVACEVLIGDIYPGQLFRIEELKVIDIKFLYGCEKPTLAILYEDSSMVRNIQVYQAHLVTDQELKGIWDYSNVDPTASQLAPLPNGCGVIVLAQDSITFVPFNSDNRCGNAKGTRGGDSAHKASEIETADSQSSRIVVSTKSSVITAYEFIDDNGERLLIGDEDGVLSLVVLIYEQKPKKVVKDIRIQRLGDISTPTSLALLPNDRLFIGSHYGDSQLIRLNTEPVPLSKYQELEKLDPWSFGKINIHGKPISSNPNSATFVEPLDTFSNLGPIVDFCIITNEGYLSQGQVITCSGTGTKPSLRIVRNGIGIENETSTVTNGILGIWSLASALSPSDSSYVVLTFVNDTRLMERLECDNSGGYRIEEVDIRNTGWESNETTLLVSNVGTNGSLIVQITSKSVKLIEVDSWIQISAWTSDSLAVQHNRSTTTAPKIISACCNGGSQIALALENGFIVCLEVRGLNLTNVGYTQVPNDEISSIDIHSFTSDKHDARSMYILAGTWYSRKVLLFSLPSFTIVNEIELDDDSALCRSLLMCKMGGVSYMMVGLGDGQLINYICELPLTQNTDMEKIYIKDKRKITLGTRPLKLLPFLNEGALHILVASDRPTVIFNHHRKLMYSNLNVPDITHACAFSSSDLPSRLCFVNGINQLTIGKIDPIRKLHIRCVPLPSGDSPHRIAHQTSTQTLGVLIISVNDDYQLAGADHDSYGILRLSSNSTPGINTLPPPELGKLMIMDDQTFDVMATLELKPFELPESIASVTMKLLDPTSSNNSNATQTSTRTQIGHHSMLGSSSPANHNADDLYSEMQVDELKDRDCSGSHYEDFYVIGTSIVREEEDDATEGRILLVKYNPRNRRLTIVDEYKTDGAVYQVINFKGMVAATSKNKLLLLGWQKGVKKNRSGTSSSSANDQQNLHSTTAQSGGSNPDSNKNSSSNSNNGDGNIIQSSCHIKILAKSPTHVASIGLSSQGEFLAVGDLMSSVALFKYEYNAEKQEHKLSEISRDYGNNWTTATAAIPLGDQYQNSQTAAGSLSLSPGKRSEIASNPSTFAGTSAGKRRSSVTSKPLFESTSENDEKFDLFGKKTDERFLIGENGMNIYKVRRDSTSVKEEDRKTLKVEGSWHLGDLINQIRPGSLVMDIPDPDLPIKPTLIFVTLTGAVGVVANIESNKCGRILERLQANMANLLTPVGLLPHKKWRSFTNLNRTSDPFGFIDGDLVETFLDLSPEKQNLVYYGGKQPIHQSPSPKANNNSNTAASGTSSSKAMDIILDEGQAIAATASGGSSSHDGVSPGSRRGKDKEPASSTDLGTSRQKKRKEHHDHTLLSPITGAGGNEDSSNDPGSRSPNALPQQQTPSLTTNTNSIINNFQNRFYLPDEEPFVRAAISTVSNIEAEENISLSQLVKLVESLSRLH</sequence>
<dbReference type="Gene3D" id="1.10.150.910">
    <property type="match status" value="1"/>
</dbReference>
<organism evidence="7 8">
    <name type="scientific">Mycoemilia scoparia</name>
    <dbReference type="NCBI Taxonomy" id="417184"/>
    <lineage>
        <taxon>Eukaryota</taxon>
        <taxon>Fungi</taxon>
        <taxon>Fungi incertae sedis</taxon>
        <taxon>Zoopagomycota</taxon>
        <taxon>Kickxellomycotina</taxon>
        <taxon>Kickxellomycetes</taxon>
        <taxon>Kickxellales</taxon>
        <taxon>Kickxellaceae</taxon>
        <taxon>Mycoemilia</taxon>
    </lineage>
</organism>
<evidence type="ECO:0000256" key="3">
    <source>
        <dbReference type="SAM" id="MobiDB-lite"/>
    </source>
</evidence>
<dbReference type="OrthoDB" id="433457at2759"/>
<name>A0A9W7ZU42_9FUNG</name>
<feature type="region of interest" description="Disordered" evidence="3">
    <location>
        <begin position="1176"/>
        <end position="1217"/>
    </location>
</feature>
<dbReference type="EMBL" id="JANBPU010000102">
    <property type="protein sequence ID" value="KAJ1916461.1"/>
    <property type="molecule type" value="Genomic_DNA"/>
</dbReference>
<dbReference type="InterPro" id="IPR050358">
    <property type="entry name" value="RSE1/DDB1/CFT1"/>
</dbReference>
<feature type="region of interest" description="Disordered" evidence="3">
    <location>
        <begin position="1553"/>
        <end position="1635"/>
    </location>
</feature>
<feature type="domain" description="RSE1/DDB1/CPSF1 C-terminal" evidence="4">
    <location>
        <begin position="1009"/>
        <end position="1171"/>
    </location>
</feature>
<feature type="compositionally biased region" description="Low complexity" evidence="3">
    <location>
        <begin position="1198"/>
        <end position="1217"/>
    </location>
</feature>
<feature type="compositionally biased region" description="Polar residues" evidence="3">
    <location>
        <begin position="1318"/>
        <end position="1327"/>
    </location>
</feature>
<evidence type="ECO:0000313" key="8">
    <source>
        <dbReference type="Proteomes" id="UP001150538"/>
    </source>
</evidence>
<feature type="compositionally biased region" description="Polar residues" evidence="3">
    <location>
        <begin position="1609"/>
        <end position="1627"/>
    </location>
</feature>
<dbReference type="Pfam" id="PF03178">
    <property type="entry name" value="CPSF_A"/>
    <property type="match status" value="3"/>
</dbReference>
<feature type="region of interest" description="Disordered" evidence="3">
    <location>
        <begin position="1511"/>
        <end position="1536"/>
    </location>
</feature>
<dbReference type="InterPro" id="IPR018846">
    <property type="entry name" value="Beta-prop_RSE1/DDB1/CPSF1_1st"/>
</dbReference>
<dbReference type="SUPFAM" id="SSF69322">
    <property type="entry name" value="Tricorn protease domain 2"/>
    <property type="match status" value="1"/>
</dbReference>
<feature type="domain" description="RSE1/DDB1/CPSF1 C-terminal" evidence="4">
    <location>
        <begin position="1235"/>
        <end position="1292"/>
    </location>
</feature>
<dbReference type="PANTHER" id="PTHR10644">
    <property type="entry name" value="DNA REPAIR/RNA PROCESSING CPSF FAMILY"/>
    <property type="match status" value="1"/>
</dbReference>
<feature type="domain" description="RSE1/DDB1/CPSF1 first beta-propeller" evidence="5">
    <location>
        <begin position="14"/>
        <end position="175"/>
    </location>
</feature>
<feature type="region of interest" description="Disordered" evidence="3">
    <location>
        <begin position="1303"/>
        <end position="1343"/>
    </location>
</feature>
<feature type="domain" description="RSE1/DDB1/CPSF1 first beta-propeller" evidence="5">
    <location>
        <begin position="290"/>
        <end position="507"/>
    </location>
</feature>
<dbReference type="InterPro" id="IPR058543">
    <property type="entry name" value="Beta-prop_RSE1/DDB1/CPSF1_2nd"/>
</dbReference>
<feature type="compositionally biased region" description="Low complexity" evidence="3">
    <location>
        <begin position="1553"/>
        <end position="1563"/>
    </location>
</feature>
<comment type="caution">
    <text evidence="7">The sequence shown here is derived from an EMBL/GenBank/DDBJ whole genome shotgun (WGS) entry which is preliminary data.</text>
</comment>